<dbReference type="Proteomes" id="UP000007039">
    <property type="component" value="Chromosome"/>
</dbReference>
<sequence precursor="true">MFKKILFLVTLLSCFAIVSFAETTELVSKSKAKLNNLEKIKGNKESNKTAVAGAKAAEQVNKDELYWAGKDEVSDEEIGLFKTALDNIEQKNYKEGRENLKKLLDKYPKSALAEDSLSLLKEIDKQ</sequence>
<dbReference type="RefSeq" id="WP_013451184.1">
    <property type="nucleotide sequence ID" value="NC_014758.1"/>
</dbReference>
<evidence type="ECO:0008006" key="4">
    <source>
        <dbReference type="Google" id="ProtNLM"/>
    </source>
</evidence>
<accession>E4TI55</accession>
<dbReference type="EMBL" id="CP002347">
    <property type="protein sequence ID" value="ADR18971.1"/>
    <property type="molecule type" value="Genomic_DNA"/>
</dbReference>
<evidence type="ECO:0000313" key="3">
    <source>
        <dbReference type="Proteomes" id="UP000007039"/>
    </source>
</evidence>
<organism evidence="2 3">
    <name type="scientific">Calditerrivibrio nitroreducens (strain DSM 19672 / NBRC 101217 / Yu37-1)</name>
    <dbReference type="NCBI Taxonomy" id="768670"/>
    <lineage>
        <taxon>Bacteria</taxon>
        <taxon>Pseudomonadati</taxon>
        <taxon>Deferribacterota</taxon>
        <taxon>Deferribacteres</taxon>
        <taxon>Deferribacterales</taxon>
        <taxon>Calditerrivibrionaceae</taxon>
    </lineage>
</organism>
<dbReference type="KEGG" id="cni:Calni_1060"/>
<dbReference type="STRING" id="768670.Calni_1060"/>
<keyword evidence="3" id="KW-1185">Reference proteome</keyword>
<reference evidence="2 3" key="2">
    <citation type="journal article" date="2011" name="Stand. Genomic Sci.">
        <title>Complete genome sequence of Calditerrivibrio nitroreducens type strain (Yu37-1).</title>
        <authorList>
            <person name="Pitluck S."/>
            <person name="Sikorski J."/>
            <person name="Zeytun A."/>
            <person name="Lapidus A."/>
            <person name="Nolan M."/>
            <person name="Lucas S."/>
            <person name="Hammon N."/>
            <person name="Deshpande S."/>
            <person name="Cheng J.F."/>
            <person name="Tapia R."/>
            <person name="Han C."/>
            <person name="Goodwin L."/>
            <person name="Liolios K."/>
            <person name="Pagani I."/>
            <person name="Ivanova N."/>
            <person name="Mavromatis K."/>
            <person name="Pati A."/>
            <person name="Chen A."/>
            <person name="Palaniappan K."/>
            <person name="Hauser L."/>
            <person name="Chang Y.J."/>
            <person name="Jeffries C.D."/>
            <person name="Detter J.C."/>
            <person name="Brambilla E."/>
            <person name="Djao O.D."/>
            <person name="Rohde M."/>
            <person name="Spring S."/>
            <person name="Goker M."/>
            <person name="Woyke T."/>
            <person name="Bristow J."/>
            <person name="Eisen J.A."/>
            <person name="Markowitz V."/>
            <person name="Hugenholtz P."/>
            <person name="Kyrpides N.C."/>
            <person name="Klenk H.P."/>
            <person name="Land M."/>
        </authorList>
    </citation>
    <scope>NUCLEOTIDE SEQUENCE [LARGE SCALE GENOMIC DNA]</scope>
    <source>
        <strain evidence="3">DSM 19672 / NBRC 101217 / Yu37-1</strain>
    </source>
</reference>
<name>E4TI55_CALNY</name>
<feature type="signal peptide" evidence="1">
    <location>
        <begin position="1"/>
        <end position="21"/>
    </location>
</feature>
<reference key="1">
    <citation type="submission" date="2010-11" db="EMBL/GenBank/DDBJ databases">
        <title>The complete genome of chromosome of Calditerrivibrio nitroreducens DSM 19672.</title>
        <authorList>
            <consortium name="US DOE Joint Genome Institute (JGI-PGF)"/>
            <person name="Lucas S."/>
            <person name="Copeland A."/>
            <person name="Lapidus A."/>
            <person name="Bruce D."/>
            <person name="Goodwin L."/>
            <person name="Pitluck S."/>
            <person name="Kyrpides N."/>
            <person name="Mavromatis K."/>
            <person name="Ivanova N."/>
            <person name="Mikhailova N."/>
            <person name="Zeytun A."/>
            <person name="Brettin T."/>
            <person name="Detter J.C."/>
            <person name="Tapia R."/>
            <person name="Han C."/>
            <person name="Land M."/>
            <person name="Hauser L."/>
            <person name="Markowitz V."/>
            <person name="Cheng J.-F."/>
            <person name="Hugenholtz P."/>
            <person name="Woyke T."/>
            <person name="Wu D."/>
            <person name="Spring S."/>
            <person name="Schroeder M."/>
            <person name="Brambilla E."/>
            <person name="Klenk H.-P."/>
            <person name="Eisen J.A."/>
        </authorList>
    </citation>
    <scope>NUCLEOTIDE SEQUENCE [LARGE SCALE GENOMIC DNA]</scope>
    <source>
        <strain>DSM 19672</strain>
    </source>
</reference>
<dbReference type="HOGENOM" id="CLU_1977466_0_0_0"/>
<proteinExistence type="predicted"/>
<evidence type="ECO:0000256" key="1">
    <source>
        <dbReference type="SAM" id="SignalP"/>
    </source>
</evidence>
<dbReference type="AlphaFoldDB" id="E4TI55"/>
<gene>
    <name evidence="2" type="ordered locus">Calni_1060</name>
</gene>
<protein>
    <recommendedName>
        <fullName evidence="4">Outer membrane lipoprotein BamD-like domain-containing protein</fullName>
    </recommendedName>
</protein>
<feature type="chain" id="PRO_5003189518" description="Outer membrane lipoprotein BamD-like domain-containing protein" evidence="1">
    <location>
        <begin position="22"/>
        <end position="126"/>
    </location>
</feature>
<evidence type="ECO:0000313" key="2">
    <source>
        <dbReference type="EMBL" id="ADR18971.1"/>
    </source>
</evidence>
<keyword evidence="1" id="KW-0732">Signal</keyword>